<dbReference type="InterPro" id="IPR043504">
    <property type="entry name" value="Peptidase_S1_PA_chymotrypsin"/>
</dbReference>
<evidence type="ECO:0000259" key="7">
    <source>
        <dbReference type="PROSITE" id="PS50240"/>
    </source>
</evidence>
<dbReference type="PANTHER" id="PTHR24264:SF65">
    <property type="entry name" value="SRCR DOMAIN-CONTAINING PROTEIN"/>
    <property type="match status" value="1"/>
</dbReference>
<feature type="region of interest" description="Disordered" evidence="6">
    <location>
        <begin position="1"/>
        <end position="60"/>
    </location>
</feature>
<dbReference type="Proteomes" id="UP000700334">
    <property type="component" value="Unassembled WGS sequence"/>
</dbReference>
<keyword evidence="2" id="KW-0964">Secreted</keyword>
<keyword evidence="4" id="KW-0378">Hydrolase</keyword>
<dbReference type="EMBL" id="JAGFMF010011536">
    <property type="protein sequence ID" value="KAG8520639.1"/>
    <property type="molecule type" value="Genomic_DNA"/>
</dbReference>
<comment type="subcellular location">
    <subcellularLocation>
        <location evidence="1">Secreted</location>
    </subcellularLocation>
</comment>
<evidence type="ECO:0000256" key="6">
    <source>
        <dbReference type="SAM" id="MobiDB-lite"/>
    </source>
</evidence>
<keyword evidence="5" id="KW-0720">Serine protease</keyword>
<proteinExistence type="predicted"/>
<dbReference type="GO" id="GO:0006508">
    <property type="term" value="P:proteolysis"/>
    <property type="evidence" value="ECO:0007669"/>
    <property type="project" value="UniProtKB-KW"/>
</dbReference>
<dbReference type="InterPro" id="IPR009003">
    <property type="entry name" value="Peptidase_S1_PA"/>
</dbReference>
<feature type="domain" description="Peptidase S1" evidence="7">
    <location>
        <begin position="22"/>
        <end position="288"/>
    </location>
</feature>
<dbReference type="Gene3D" id="2.40.10.10">
    <property type="entry name" value="Trypsin-like serine proteases"/>
    <property type="match status" value="1"/>
</dbReference>
<dbReference type="InterPro" id="IPR001254">
    <property type="entry name" value="Trypsin_dom"/>
</dbReference>
<evidence type="ECO:0000256" key="3">
    <source>
        <dbReference type="ARBA" id="ARBA00022670"/>
    </source>
</evidence>
<accession>A0A8J6B7V2</accession>
<dbReference type="SMART" id="SM00020">
    <property type="entry name" value="Tryp_SPc"/>
    <property type="match status" value="1"/>
</dbReference>
<protein>
    <submittedName>
        <fullName evidence="8">Chymotrypsinogen B</fullName>
    </submittedName>
</protein>
<dbReference type="InterPro" id="IPR050127">
    <property type="entry name" value="Serine_Proteases_S1"/>
</dbReference>
<gene>
    <name evidence="8" type="ORF">J0S82_017193</name>
</gene>
<dbReference type="PROSITE" id="PS50240">
    <property type="entry name" value="TRYPSIN_DOM"/>
    <property type="match status" value="1"/>
</dbReference>
<comment type="caution">
    <text evidence="8">The sequence shown here is derived from an EMBL/GenBank/DDBJ whole genome shotgun (WGS) entry which is preliminary data.</text>
</comment>
<evidence type="ECO:0000313" key="8">
    <source>
        <dbReference type="EMBL" id="KAG8520639.1"/>
    </source>
</evidence>
<dbReference type="OrthoDB" id="546450at2759"/>
<dbReference type="GO" id="GO:0005615">
    <property type="term" value="C:extracellular space"/>
    <property type="evidence" value="ECO:0007669"/>
    <property type="project" value="TreeGrafter"/>
</dbReference>
<evidence type="ECO:0000256" key="1">
    <source>
        <dbReference type="ARBA" id="ARBA00004613"/>
    </source>
</evidence>
<dbReference type="Pfam" id="PF00089">
    <property type="entry name" value="Trypsin"/>
    <property type="match status" value="1"/>
</dbReference>
<dbReference type="GO" id="GO:0004252">
    <property type="term" value="F:serine-type endopeptidase activity"/>
    <property type="evidence" value="ECO:0007669"/>
    <property type="project" value="InterPro"/>
</dbReference>
<keyword evidence="3" id="KW-0645">Protease</keyword>
<dbReference type="AlphaFoldDB" id="A0A8J6B7V2"/>
<evidence type="ECO:0000313" key="9">
    <source>
        <dbReference type="Proteomes" id="UP000700334"/>
    </source>
</evidence>
<reference evidence="8" key="1">
    <citation type="journal article" date="2021" name="Evol. Appl.">
        <title>The genome of the Pyrenean desman and the effects of bottlenecks and inbreeding on the genomic landscape of an endangered species.</title>
        <authorList>
            <person name="Escoda L."/>
            <person name="Castresana J."/>
        </authorList>
    </citation>
    <scope>NUCLEOTIDE SEQUENCE</scope>
    <source>
        <strain evidence="8">IBE-C5619</strain>
    </source>
</reference>
<evidence type="ECO:0000256" key="4">
    <source>
        <dbReference type="ARBA" id="ARBA00022801"/>
    </source>
</evidence>
<organism evidence="8 9">
    <name type="scientific">Galemys pyrenaicus</name>
    <name type="common">Iberian desman</name>
    <name type="synonym">Pyrenean desman</name>
    <dbReference type="NCBI Taxonomy" id="202257"/>
    <lineage>
        <taxon>Eukaryota</taxon>
        <taxon>Metazoa</taxon>
        <taxon>Chordata</taxon>
        <taxon>Craniata</taxon>
        <taxon>Vertebrata</taxon>
        <taxon>Euteleostomi</taxon>
        <taxon>Mammalia</taxon>
        <taxon>Eutheria</taxon>
        <taxon>Laurasiatheria</taxon>
        <taxon>Eulipotyphla</taxon>
        <taxon>Talpidae</taxon>
        <taxon>Galemys</taxon>
    </lineage>
</organism>
<dbReference type="CDD" id="cd00190">
    <property type="entry name" value="Tryp_SPc"/>
    <property type="match status" value="1"/>
</dbReference>
<keyword evidence="9" id="KW-1185">Reference proteome</keyword>
<sequence>MGRGPQIRQGPEDQGRHVTPRYIKGVPERAAPSSKTAAPWPSSGFSPALPSSGPPRTVTSTCRGQRPFWALSPHGAVPGVGHNLWASEEEPRKRLRRGREGQTSSLVVAGMFDRHAREDGVQILKISQIFRHHNFNEWSIFNDIALLRLATPAHFNNYVSPVLLPRTYYDFFPGTFCIIMGWGKTRISGRDFPGKLQQAKVPIMSMATCRRYWPHINTHTIICAGSYGARSYHGDSGGSLVCKKNGLWTLAGVLCYSSKTCRACKHSWPPVSPHSYPGFTPSWLATDP</sequence>
<dbReference type="SUPFAM" id="SSF50494">
    <property type="entry name" value="Trypsin-like serine proteases"/>
    <property type="match status" value="1"/>
</dbReference>
<name>A0A8J6B7V2_GALPY</name>
<evidence type="ECO:0000256" key="5">
    <source>
        <dbReference type="ARBA" id="ARBA00022825"/>
    </source>
</evidence>
<dbReference type="PANTHER" id="PTHR24264">
    <property type="entry name" value="TRYPSIN-RELATED"/>
    <property type="match status" value="1"/>
</dbReference>
<evidence type="ECO:0000256" key="2">
    <source>
        <dbReference type="ARBA" id="ARBA00022525"/>
    </source>
</evidence>